<evidence type="ECO:0000256" key="6">
    <source>
        <dbReference type="ARBA" id="ARBA00023157"/>
    </source>
</evidence>
<dbReference type="AlphaFoldDB" id="A0ABD0TI73"/>
<comment type="similarity">
    <text evidence="2">Belongs to the histidine acid phosphatase family.</text>
</comment>
<dbReference type="EC" id="3.1.3.2" evidence="3"/>
<keyword evidence="6" id="KW-1015">Disulfide bond</keyword>
<feature type="chain" id="PRO_5044871628" description="acid phosphatase" evidence="8">
    <location>
        <begin position="18"/>
        <end position="386"/>
    </location>
</feature>
<dbReference type="CDD" id="cd07061">
    <property type="entry name" value="HP_HAP_like"/>
    <property type="match status" value="1"/>
</dbReference>
<dbReference type="Gene3D" id="3.40.50.1240">
    <property type="entry name" value="Phosphoglycerate mutase-like"/>
    <property type="match status" value="1"/>
</dbReference>
<evidence type="ECO:0000313" key="9">
    <source>
        <dbReference type="EMBL" id="KAL0849011.1"/>
    </source>
</evidence>
<evidence type="ECO:0000256" key="5">
    <source>
        <dbReference type="ARBA" id="ARBA00022801"/>
    </source>
</evidence>
<dbReference type="InterPro" id="IPR050645">
    <property type="entry name" value="Histidine_acid_phosphatase"/>
</dbReference>
<name>A0ABD0TI73_LOXSC</name>
<gene>
    <name evidence="9" type="ORF">ABMA28_013386</name>
</gene>
<proteinExistence type="inferred from homology"/>
<accession>A0ABD0TI73</accession>
<sequence>MKFMVGLLFLVVGGAWGQDLTGVVEPGNDVVDDELTGTDVVLAFAIFRHGDRTPDEEELVLFSTDPKYKEYFFPYGMKALTNKGKMRGYLVGQYLRQRYDGLISNLYLPDEITVRTTDYARTKMTALTALAAMYPPPPAQQWNPMLDWQPIPYDTLAPDVDDLLYWYNCPRYLSLRNKVYEYPEIKMLVSPYQGLFTYLSSKTGNNITTPEEVFYLDNLFQALENVGISTPKWAEEKMPQIKEMTKIEYAAEFFTPELTKYASGLLMAEILNATNAAINGDTDQPKLRLYSAHENNVAALMSAARVYQAHQPNYGATFSIELRRHRNTGQYGITAVYAPIAGGVGEILPIQGCGDQAICDYNTFVNLMQDILITPEEFRQKCPITA</sequence>
<dbReference type="PANTHER" id="PTHR11567:SF211">
    <property type="entry name" value="PROSTATIC ACID PHOSPHATASE"/>
    <property type="match status" value="1"/>
</dbReference>
<organism evidence="9 10">
    <name type="scientific">Loxostege sticticalis</name>
    <name type="common">Beet webworm moth</name>
    <dbReference type="NCBI Taxonomy" id="481309"/>
    <lineage>
        <taxon>Eukaryota</taxon>
        <taxon>Metazoa</taxon>
        <taxon>Ecdysozoa</taxon>
        <taxon>Arthropoda</taxon>
        <taxon>Hexapoda</taxon>
        <taxon>Insecta</taxon>
        <taxon>Pterygota</taxon>
        <taxon>Neoptera</taxon>
        <taxon>Endopterygota</taxon>
        <taxon>Lepidoptera</taxon>
        <taxon>Glossata</taxon>
        <taxon>Ditrysia</taxon>
        <taxon>Pyraloidea</taxon>
        <taxon>Crambidae</taxon>
        <taxon>Pyraustinae</taxon>
        <taxon>Loxostege</taxon>
    </lineage>
</organism>
<protein>
    <recommendedName>
        <fullName evidence="3">acid phosphatase</fullName>
        <ecNumber evidence="3">3.1.3.2</ecNumber>
    </recommendedName>
</protein>
<dbReference type="EMBL" id="JBEDNZ010000004">
    <property type="protein sequence ID" value="KAL0849011.1"/>
    <property type="molecule type" value="Genomic_DNA"/>
</dbReference>
<comment type="caution">
    <text evidence="9">The sequence shown here is derived from an EMBL/GenBank/DDBJ whole genome shotgun (WGS) entry which is preliminary data.</text>
</comment>
<dbReference type="InterPro" id="IPR029033">
    <property type="entry name" value="His_PPase_superfam"/>
</dbReference>
<evidence type="ECO:0000256" key="8">
    <source>
        <dbReference type="SAM" id="SignalP"/>
    </source>
</evidence>
<evidence type="ECO:0000256" key="4">
    <source>
        <dbReference type="ARBA" id="ARBA00022729"/>
    </source>
</evidence>
<evidence type="ECO:0000313" key="10">
    <source>
        <dbReference type="Proteomes" id="UP001549921"/>
    </source>
</evidence>
<feature type="signal peptide" evidence="8">
    <location>
        <begin position="1"/>
        <end position="17"/>
    </location>
</feature>
<dbReference type="SUPFAM" id="SSF53254">
    <property type="entry name" value="Phosphoglycerate mutase-like"/>
    <property type="match status" value="1"/>
</dbReference>
<dbReference type="Pfam" id="PF00328">
    <property type="entry name" value="His_Phos_2"/>
    <property type="match status" value="1"/>
</dbReference>
<dbReference type="InterPro" id="IPR000560">
    <property type="entry name" value="His_Pase_clade-2"/>
</dbReference>
<dbReference type="PANTHER" id="PTHR11567">
    <property type="entry name" value="ACID PHOSPHATASE-RELATED"/>
    <property type="match status" value="1"/>
</dbReference>
<evidence type="ECO:0000256" key="1">
    <source>
        <dbReference type="ARBA" id="ARBA00000032"/>
    </source>
</evidence>
<keyword evidence="4 8" id="KW-0732">Signal</keyword>
<comment type="catalytic activity">
    <reaction evidence="1">
        <text>a phosphate monoester + H2O = an alcohol + phosphate</text>
        <dbReference type="Rhea" id="RHEA:15017"/>
        <dbReference type="ChEBI" id="CHEBI:15377"/>
        <dbReference type="ChEBI" id="CHEBI:30879"/>
        <dbReference type="ChEBI" id="CHEBI:43474"/>
        <dbReference type="ChEBI" id="CHEBI:67140"/>
        <dbReference type="EC" id="3.1.3.2"/>
    </reaction>
</comment>
<keyword evidence="5" id="KW-0378">Hydrolase</keyword>
<evidence type="ECO:0000256" key="2">
    <source>
        <dbReference type="ARBA" id="ARBA00005375"/>
    </source>
</evidence>
<dbReference type="Proteomes" id="UP001549921">
    <property type="component" value="Unassembled WGS sequence"/>
</dbReference>
<keyword evidence="7" id="KW-0325">Glycoprotein</keyword>
<dbReference type="GO" id="GO:0003993">
    <property type="term" value="F:acid phosphatase activity"/>
    <property type="evidence" value="ECO:0007669"/>
    <property type="project" value="UniProtKB-EC"/>
</dbReference>
<evidence type="ECO:0000256" key="3">
    <source>
        <dbReference type="ARBA" id="ARBA00012646"/>
    </source>
</evidence>
<reference evidence="9 10" key="1">
    <citation type="submission" date="2024-06" db="EMBL/GenBank/DDBJ databases">
        <title>A chromosome-level genome assembly of beet webworm, Loxostege sticticalis.</title>
        <authorList>
            <person name="Zhang Y."/>
        </authorList>
    </citation>
    <scope>NUCLEOTIDE SEQUENCE [LARGE SCALE GENOMIC DNA]</scope>
    <source>
        <strain evidence="9">AQ028</strain>
        <tissue evidence="9">Male pupae</tissue>
    </source>
</reference>
<evidence type="ECO:0000256" key="7">
    <source>
        <dbReference type="ARBA" id="ARBA00023180"/>
    </source>
</evidence>